<comment type="caution">
    <text evidence="2">The sequence shown here is derived from an EMBL/GenBank/DDBJ whole genome shotgun (WGS) entry which is preliminary data.</text>
</comment>
<feature type="region of interest" description="Disordered" evidence="1">
    <location>
        <begin position="20"/>
        <end position="50"/>
    </location>
</feature>
<evidence type="ECO:0000256" key="1">
    <source>
        <dbReference type="SAM" id="MobiDB-lite"/>
    </source>
</evidence>
<dbReference type="AlphaFoldDB" id="A0A9X6RMY9"/>
<dbReference type="EMBL" id="MTYJ01000325">
    <property type="protein sequence ID" value="OWA53495.1"/>
    <property type="molecule type" value="Genomic_DNA"/>
</dbReference>
<gene>
    <name evidence="2" type="ORF">BV898_17922</name>
</gene>
<dbReference type="Proteomes" id="UP000192578">
    <property type="component" value="Unassembled WGS sequence"/>
</dbReference>
<name>A0A9X6RMY9_HYPEX</name>
<proteinExistence type="predicted"/>
<reference evidence="3" key="1">
    <citation type="submission" date="2017-01" db="EMBL/GenBank/DDBJ databases">
        <title>Comparative genomics of anhydrobiosis in the tardigrade Hypsibius dujardini.</title>
        <authorList>
            <person name="Yoshida Y."/>
            <person name="Koutsovoulos G."/>
            <person name="Laetsch D."/>
            <person name="Stevens L."/>
            <person name="Kumar S."/>
            <person name="Horikawa D."/>
            <person name="Ishino K."/>
            <person name="Komine S."/>
            <person name="Tomita M."/>
            <person name="Blaxter M."/>
            <person name="Arakawa K."/>
        </authorList>
    </citation>
    <scope>NUCLEOTIDE SEQUENCE [LARGE SCALE GENOMIC DNA]</scope>
    <source>
        <strain evidence="3">Z151</strain>
    </source>
</reference>
<accession>A0A9X6RMY9</accession>
<evidence type="ECO:0000313" key="3">
    <source>
        <dbReference type="Proteomes" id="UP000192578"/>
    </source>
</evidence>
<protein>
    <submittedName>
        <fullName evidence="2">Uncharacterized protein</fullName>
    </submittedName>
</protein>
<feature type="compositionally biased region" description="Polar residues" evidence="1">
    <location>
        <begin position="965"/>
        <end position="981"/>
    </location>
</feature>
<evidence type="ECO:0000313" key="2">
    <source>
        <dbReference type="EMBL" id="OWA53495.1"/>
    </source>
</evidence>
<sequence length="1077" mass="118550">MSAGGILGVVGSTREMPLLGIGLKDPSLENSGLDRDRSDNGSDSDDSDDTAKYIFTVDDEKMITHYARSGPGKPKKNRFMMGSLRIKYRLVDPSVTHVSTSLNSSTTSPLKCAMKKDSVSVAVVAEWRWLAGTRIKSCSFIVPFKSKLDKDAYEKPQNMTGDDAATIAVLTTGQPEIWRAFITQELSKFEDELETYPDRVLRNWSRIGLQNVNRDQEMDVFIWNDGVAHIYSQAEKSFVRVSLLEAGFYHASMQKLQAVTVCLKEPSYDIMGSICHNMGTLNALTFLNLIGQGLVACRPRFIIDQLDSKVPTTCVIGGVDSGKTFLLELAMTPFGNDRDTGKSYSYSNLSEHSFGKKILRGSTPVIVSDPPTASAMDYAGIVESVFDGNRRQKEGLQYDPGAGPLLSMNSDFLKVWQGKDPAHWDRVRSRCTVVSVDAKVNFSGDVEGIYRKAQILSSHLPAMLLFPEALLKQNMKFFKTLAFAERARQTTDKDAEAAGRMMTSLGLVYAFGEHVAKVLHPVFAFRDHVAEHLEKVMIPSMLRHLGRTAALRLAAGQPPVDDLVALVLEQTVDDVLNTPDIDWYTWINWELTHQKKRSVSLRNTLKLGVFEKYHSQIRDLLETTQTVGCNAKVNYKVPSGGRVSPRVEKPSFRFDSQHSVVVFTTQLPEPLKRKIAVLGAICTETLYCQGWAEIARSCLESISALKKVAIKDIAALVKQAVDKADTGESGTMQLPNPAGGMLSRASVDSLDISVGARDRSVDPVFFDTMGTETQAAEQDATLEIVDLDADSDLSAPAPTPATSQSAILVRQHATSSSFDNWFTVQGIFDATARLMGMGVEQVFITNEMLRSVAEKAWLNMSVEGHKVWNADDGAGCSYATADRSPTRKVPPKPSVEITNESKKMEVTQSKLSANPVLRRVTQKNYEGVSIDELAGGRARAESLTLQVASKLPIKSLKSRHGTTEEMPSNLNTSPVLPNKSQKNPKVKIVVGGGLRRGKKRRSGVSATASKKKIEQCGSCGDRCGGLAPCSLYESCRRWICKSCCLKSMTPEQWRERQNATDYDKADSPYYVICACNH</sequence>
<keyword evidence="3" id="KW-1185">Reference proteome</keyword>
<organism evidence="2 3">
    <name type="scientific">Hypsibius exemplaris</name>
    <name type="common">Freshwater tardigrade</name>
    <dbReference type="NCBI Taxonomy" id="2072580"/>
    <lineage>
        <taxon>Eukaryota</taxon>
        <taxon>Metazoa</taxon>
        <taxon>Ecdysozoa</taxon>
        <taxon>Tardigrada</taxon>
        <taxon>Eutardigrada</taxon>
        <taxon>Parachela</taxon>
        <taxon>Hypsibioidea</taxon>
        <taxon>Hypsibiidae</taxon>
        <taxon>Hypsibius</taxon>
    </lineage>
</organism>
<feature type="region of interest" description="Disordered" evidence="1">
    <location>
        <begin position="957"/>
        <end position="981"/>
    </location>
</feature>